<proteinExistence type="predicted"/>
<accession>A0A6G1LN18</accession>
<gene>
    <name evidence="1" type="ORF">EJ03DRAFT_101430</name>
</gene>
<reference evidence="1" key="1">
    <citation type="journal article" date="2020" name="Stud. Mycol.">
        <title>101 Dothideomycetes genomes: a test case for predicting lifestyles and emergence of pathogens.</title>
        <authorList>
            <person name="Haridas S."/>
            <person name="Albert R."/>
            <person name="Binder M."/>
            <person name="Bloem J."/>
            <person name="Labutti K."/>
            <person name="Salamov A."/>
            <person name="Andreopoulos B."/>
            <person name="Baker S."/>
            <person name="Barry K."/>
            <person name="Bills G."/>
            <person name="Bluhm B."/>
            <person name="Cannon C."/>
            <person name="Castanera R."/>
            <person name="Culley D."/>
            <person name="Daum C."/>
            <person name="Ezra D."/>
            <person name="Gonzalez J."/>
            <person name="Henrissat B."/>
            <person name="Kuo A."/>
            <person name="Liang C."/>
            <person name="Lipzen A."/>
            <person name="Lutzoni F."/>
            <person name="Magnuson J."/>
            <person name="Mondo S."/>
            <person name="Nolan M."/>
            <person name="Ohm R."/>
            <person name="Pangilinan J."/>
            <person name="Park H.-J."/>
            <person name="Ramirez L."/>
            <person name="Alfaro M."/>
            <person name="Sun H."/>
            <person name="Tritt A."/>
            <person name="Yoshinaga Y."/>
            <person name="Zwiers L.-H."/>
            <person name="Turgeon B."/>
            <person name="Goodwin S."/>
            <person name="Spatafora J."/>
            <person name="Crous P."/>
            <person name="Grigoriev I."/>
        </authorList>
    </citation>
    <scope>NUCLEOTIDE SEQUENCE</scope>
    <source>
        <strain evidence="1">CBS 116005</strain>
    </source>
</reference>
<evidence type="ECO:0000313" key="2">
    <source>
        <dbReference type="Proteomes" id="UP000799436"/>
    </source>
</evidence>
<organism evidence="1 2">
    <name type="scientific">Teratosphaeria nubilosa</name>
    <dbReference type="NCBI Taxonomy" id="161662"/>
    <lineage>
        <taxon>Eukaryota</taxon>
        <taxon>Fungi</taxon>
        <taxon>Dikarya</taxon>
        <taxon>Ascomycota</taxon>
        <taxon>Pezizomycotina</taxon>
        <taxon>Dothideomycetes</taxon>
        <taxon>Dothideomycetidae</taxon>
        <taxon>Mycosphaerellales</taxon>
        <taxon>Teratosphaeriaceae</taxon>
        <taxon>Teratosphaeria</taxon>
    </lineage>
</organism>
<dbReference type="AlphaFoldDB" id="A0A6G1LN18"/>
<dbReference type="Proteomes" id="UP000799436">
    <property type="component" value="Unassembled WGS sequence"/>
</dbReference>
<dbReference type="EMBL" id="ML995810">
    <property type="protein sequence ID" value="KAF2773554.1"/>
    <property type="molecule type" value="Genomic_DNA"/>
</dbReference>
<name>A0A6G1LN18_9PEZI</name>
<keyword evidence="2" id="KW-1185">Reference proteome</keyword>
<evidence type="ECO:0000313" key="1">
    <source>
        <dbReference type="EMBL" id="KAF2773554.1"/>
    </source>
</evidence>
<protein>
    <submittedName>
        <fullName evidence="1">Uncharacterized protein</fullName>
    </submittedName>
</protein>
<sequence>MGSLERGFWSRGFLATTIRTTTIRVLKQCSRVQGVAMLGDRSMCILLPTASRPQTEFQREECSLIIINLVIVESRALVPLVVSLVGRQSARRHGTACTACAQHKRLHLVKASLSATLEIAMCMDPTCRDSSLVENLVGLFTRRPAIPCSHGDVDLRECST</sequence>